<evidence type="ECO:0000256" key="2">
    <source>
        <dbReference type="ARBA" id="ARBA00023002"/>
    </source>
</evidence>
<dbReference type="GO" id="GO:0050578">
    <property type="term" value="F:(2R)-2-hydroxyacid dehydrogenase (NADP+) activity"/>
    <property type="evidence" value="ECO:0007669"/>
    <property type="project" value="UniProtKB-EC"/>
</dbReference>
<name>A0A4V3XLE0_9BACT</name>
<evidence type="ECO:0000259" key="5">
    <source>
        <dbReference type="Pfam" id="PF00389"/>
    </source>
</evidence>
<dbReference type="EC" id="1.1.1.272" evidence="7"/>
<dbReference type="InterPro" id="IPR006139">
    <property type="entry name" value="D-isomer_2_OHA_DH_cat_dom"/>
</dbReference>
<sequence length="313" mass="34569">MPQPPKIVFLDAASLSDLPAFDRFRELGHFVTYDYSTQDEVATRAADAQVIITNKLQIDAEVIGQLPDLKLICIAATGTNNVDHDAAEARSIPVRNVAGYSTDSVAQLTLTAYFTVAMDLLHLNESVYNGEYSKARDFTMWRHPFHELNEKRFGVIGLGAIGTRVAELAAAYGAEVVYHSISGSDHDVPYARLELDELLETADVVSLHCALSDETRDLLAYPQLQRMKSSAYLINMARGGIVVEADLARAIDAREIAGAAVDTFTTEPLPDHHPYLSVEKREHLLLTPHVAWASVEARTRLIDGIIQNIREGW</sequence>
<dbReference type="InterPro" id="IPR050418">
    <property type="entry name" value="D-iso_2-hydroxyacid_DH_PdxB"/>
</dbReference>
<proteinExistence type="inferred from homology"/>
<dbReference type="GO" id="GO:0051287">
    <property type="term" value="F:NAD binding"/>
    <property type="evidence" value="ECO:0007669"/>
    <property type="project" value="InterPro"/>
</dbReference>
<comment type="caution">
    <text evidence="7">The sequence shown here is derived from an EMBL/GenBank/DDBJ whole genome shotgun (WGS) entry which is preliminary data.</text>
</comment>
<keyword evidence="2 4" id="KW-0560">Oxidoreductase</keyword>
<feature type="domain" description="D-isomer specific 2-hydroxyacid dehydrogenase catalytic" evidence="5">
    <location>
        <begin position="11"/>
        <end position="311"/>
    </location>
</feature>
<dbReference type="AlphaFoldDB" id="A0A4V3XLE0"/>
<keyword evidence="8" id="KW-1185">Reference proteome</keyword>
<evidence type="ECO:0000313" key="7">
    <source>
        <dbReference type="EMBL" id="THH40413.1"/>
    </source>
</evidence>
<keyword evidence="3" id="KW-0520">NAD</keyword>
<evidence type="ECO:0000256" key="3">
    <source>
        <dbReference type="ARBA" id="ARBA00023027"/>
    </source>
</evidence>
<dbReference type="Gene3D" id="3.40.50.720">
    <property type="entry name" value="NAD(P)-binding Rossmann-like Domain"/>
    <property type="match status" value="2"/>
</dbReference>
<reference evidence="7 8" key="1">
    <citation type="submission" date="2019-04" db="EMBL/GenBank/DDBJ databases">
        <title>Lewinella litorea sp. nov., isolated from a marine sand.</title>
        <authorList>
            <person name="Yoon J.-H."/>
        </authorList>
    </citation>
    <scope>NUCLEOTIDE SEQUENCE [LARGE SCALE GENOMIC DNA]</scope>
    <source>
        <strain evidence="7 8">HSMS-39</strain>
    </source>
</reference>
<comment type="similarity">
    <text evidence="1 4">Belongs to the D-isomer specific 2-hydroxyacid dehydrogenase family.</text>
</comment>
<evidence type="ECO:0000259" key="6">
    <source>
        <dbReference type="Pfam" id="PF02826"/>
    </source>
</evidence>
<feature type="domain" description="D-isomer specific 2-hydroxyacid dehydrogenase NAD-binding" evidence="6">
    <location>
        <begin position="119"/>
        <end position="291"/>
    </location>
</feature>
<dbReference type="SUPFAM" id="SSF51735">
    <property type="entry name" value="NAD(P)-binding Rossmann-fold domains"/>
    <property type="match status" value="1"/>
</dbReference>
<dbReference type="Pfam" id="PF00389">
    <property type="entry name" value="2-Hacid_dh"/>
    <property type="match status" value="1"/>
</dbReference>
<dbReference type="InterPro" id="IPR029753">
    <property type="entry name" value="D-isomer_DH_CS"/>
</dbReference>
<dbReference type="OrthoDB" id="9777288at2"/>
<protein>
    <submittedName>
        <fullName evidence="7">Hydroxyacid dehydrogenase</fullName>
        <ecNumber evidence="7">1.1.1.272</ecNumber>
    </submittedName>
</protein>
<dbReference type="RefSeq" id="WP_136457652.1">
    <property type="nucleotide sequence ID" value="NZ_SRSF01000002.1"/>
</dbReference>
<evidence type="ECO:0000313" key="8">
    <source>
        <dbReference type="Proteomes" id="UP000308528"/>
    </source>
</evidence>
<dbReference type="EMBL" id="SRSF01000002">
    <property type="protein sequence ID" value="THH40413.1"/>
    <property type="molecule type" value="Genomic_DNA"/>
</dbReference>
<dbReference type="PANTHER" id="PTHR43761:SF1">
    <property type="entry name" value="D-ISOMER SPECIFIC 2-HYDROXYACID DEHYDROGENASE CATALYTIC DOMAIN-CONTAINING PROTEIN-RELATED"/>
    <property type="match status" value="1"/>
</dbReference>
<dbReference type="InterPro" id="IPR036291">
    <property type="entry name" value="NAD(P)-bd_dom_sf"/>
</dbReference>
<gene>
    <name evidence="7" type="ORF">E4021_06670</name>
</gene>
<dbReference type="SUPFAM" id="SSF52283">
    <property type="entry name" value="Formate/glycerate dehydrogenase catalytic domain-like"/>
    <property type="match status" value="1"/>
</dbReference>
<dbReference type="Proteomes" id="UP000308528">
    <property type="component" value="Unassembled WGS sequence"/>
</dbReference>
<dbReference type="PROSITE" id="PS00671">
    <property type="entry name" value="D_2_HYDROXYACID_DH_3"/>
    <property type="match status" value="1"/>
</dbReference>
<organism evidence="7 8">
    <name type="scientific">Neolewinella litorea</name>
    <dbReference type="NCBI Taxonomy" id="2562452"/>
    <lineage>
        <taxon>Bacteria</taxon>
        <taxon>Pseudomonadati</taxon>
        <taxon>Bacteroidota</taxon>
        <taxon>Saprospiria</taxon>
        <taxon>Saprospirales</taxon>
        <taxon>Lewinellaceae</taxon>
        <taxon>Neolewinella</taxon>
    </lineage>
</organism>
<dbReference type="Pfam" id="PF02826">
    <property type="entry name" value="2-Hacid_dh_C"/>
    <property type="match status" value="1"/>
</dbReference>
<evidence type="ECO:0000256" key="4">
    <source>
        <dbReference type="RuleBase" id="RU003719"/>
    </source>
</evidence>
<evidence type="ECO:0000256" key="1">
    <source>
        <dbReference type="ARBA" id="ARBA00005854"/>
    </source>
</evidence>
<accession>A0A4V3XLE0</accession>
<dbReference type="PANTHER" id="PTHR43761">
    <property type="entry name" value="D-ISOMER SPECIFIC 2-HYDROXYACID DEHYDROGENASE FAMILY PROTEIN (AFU_ORTHOLOGUE AFUA_1G13630)"/>
    <property type="match status" value="1"/>
</dbReference>
<dbReference type="InterPro" id="IPR006140">
    <property type="entry name" value="D-isomer_DH_NAD-bd"/>
</dbReference>